<dbReference type="Pfam" id="PF02738">
    <property type="entry name" value="MoCoBD_1"/>
    <property type="match status" value="1"/>
</dbReference>
<organism evidence="3 4">
    <name type="scientific">Thalassotalea psychrophila</name>
    <dbReference type="NCBI Taxonomy" id="3065647"/>
    <lineage>
        <taxon>Bacteria</taxon>
        <taxon>Pseudomonadati</taxon>
        <taxon>Pseudomonadota</taxon>
        <taxon>Gammaproteobacteria</taxon>
        <taxon>Alteromonadales</taxon>
        <taxon>Colwelliaceae</taxon>
        <taxon>Thalassotalea</taxon>
    </lineage>
</organism>
<dbReference type="EMBL" id="CP134145">
    <property type="protein sequence ID" value="WNC70567.1"/>
    <property type="molecule type" value="Genomic_DNA"/>
</dbReference>
<dbReference type="NCBIfam" id="TIGR01409">
    <property type="entry name" value="TAT_signal_seq"/>
    <property type="match status" value="1"/>
</dbReference>
<dbReference type="Pfam" id="PF20256">
    <property type="entry name" value="MoCoBD_2"/>
    <property type="match status" value="2"/>
</dbReference>
<dbReference type="Gene3D" id="3.30.365.10">
    <property type="entry name" value="Aldehyde oxidase/xanthine dehydrogenase, molybdopterin binding domain"/>
    <property type="match status" value="4"/>
</dbReference>
<evidence type="ECO:0000313" key="3">
    <source>
        <dbReference type="EMBL" id="WNC70567.1"/>
    </source>
</evidence>
<sequence>MNKHVTDALAAYYQSNAQEISVITKMSRRGFLKATGVTAGGLVIGISIPNITVAKSATSEFNPSAFIHLSENGDLLLFCGRCEMGQGISTALPAAVADEMEADWSRVTVEQGEGNESKYGNQATGGSASIRKMFEPMRKAGAAAKEMLIIAAAKVWNVKASDCYAENHFVINKLNNQKLSYGELASLAANVEAPKDPTLKTKEQYKYIGKALDRHDQGKVVIGKRTYGVDSKLPGMKYAAVTHCPVLGGKLKSLDKTAALKVPGVVDVVEITPIKHPFSSVGAVAVVADNSWTAQQAVKKLVVEWDLGPNKVYNTKEYKAELVKNVEKPAELANERGDLDNAFKSASKTVKATYTGGHLSHAPMEPNASVVSVTDTSCEVWASTQSPADIQKVLAQLLNREEKDIYVNVMMAGGAFGRKFKCDYVHEAAVISKQIKAPVQLIWSREEDMRTGFYHSISAQHIEASLDNNGQVTGWLHRAAFPSITSLFQAGLDRAPANTLGEVDKHPFGIKNFRSETGLAPAHTRIGWYRAVYAIFYGFAFGTFADELAVETGKDTLTMLNSIYDANDDPKQAEQVERSKATLAIAAKHSGFGKKLPKGEGIGIAVHHSFHSYVAMAIHVKVDGDNIKVLNVDCAIDCGQVLNTDGATAQMEGAVVMGMSLALATEISFKDGAVVNSNFHNYPVMRISDMPNVRVHITDSDEKPTGLGEPGVAPFAPALSNAIFAASGKRYRDLPMKPMNV</sequence>
<dbReference type="InterPro" id="IPR052516">
    <property type="entry name" value="N-heterocyclic_Hydroxylase"/>
</dbReference>
<dbReference type="PIRSF" id="PIRSF036389">
    <property type="entry name" value="IOR_B"/>
    <property type="match status" value="1"/>
</dbReference>
<dbReference type="Proteomes" id="UP001258994">
    <property type="component" value="Chromosome"/>
</dbReference>
<dbReference type="InterPro" id="IPR046867">
    <property type="entry name" value="AldOxase/xan_DH_MoCoBD2"/>
</dbReference>
<dbReference type="InterPro" id="IPR006311">
    <property type="entry name" value="TAT_signal"/>
</dbReference>
<dbReference type="InterPro" id="IPR037165">
    <property type="entry name" value="AldOxase/xan_DH_Mopterin-bd_sf"/>
</dbReference>
<feature type="domain" description="Aldehyde oxidase/xanthine dehydrogenase a/b hammerhead" evidence="2">
    <location>
        <begin position="222"/>
        <end position="309"/>
    </location>
</feature>
<dbReference type="InterPro" id="IPR008274">
    <property type="entry name" value="AldOxase/xan_DH_MoCoBD1"/>
</dbReference>
<protein>
    <submittedName>
        <fullName evidence="3">Molybdopterin cofactor-binding domain-containing protein</fullName>
    </submittedName>
</protein>
<dbReference type="PANTHER" id="PTHR47495:SF3">
    <property type="entry name" value="BLR6219 PROTEIN"/>
    <property type="match status" value="1"/>
</dbReference>
<evidence type="ECO:0000313" key="4">
    <source>
        <dbReference type="Proteomes" id="UP001258994"/>
    </source>
</evidence>
<evidence type="ECO:0000256" key="1">
    <source>
        <dbReference type="ARBA" id="ARBA00022729"/>
    </source>
</evidence>
<dbReference type="PANTHER" id="PTHR47495">
    <property type="entry name" value="ALDEHYDE DEHYDROGENASE"/>
    <property type="match status" value="1"/>
</dbReference>
<reference evidence="4" key="1">
    <citation type="submission" date="2023-09" db="EMBL/GenBank/DDBJ databases">
        <authorList>
            <person name="Li S."/>
            <person name="Li X."/>
            <person name="Zhang C."/>
            <person name="Zhao Z."/>
        </authorList>
    </citation>
    <scope>NUCLEOTIDE SEQUENCE [LARGE SCALE GENOMIC DNA]</scope>
    <source>
        <strain evidence="4">SQ149</strain>
    </source>
</reference>
<evidence type="ECO:0000259" key="2">
    <source>
        <dbReference type="SMART" id="SM01008"/>
    </source>
</evidence>
<proteinExistence type="predicted"/>
<dbReference type="SUPFAM" id="SSF56003">
    <property type="entry name" value="Molybdenum cofactor-binding domain"/>
    <property type="match status" value="2"/>
</dbReference>
<dbReference type="InterPro" id="IPR019546">
    <property type="entry name" value="TAT_signal_bac_arc"/>
</dbReference>
<keyword evidence="1" id="KW-0732">Signal</keyword>
<keyword evidence="4" id="KW-1185">Reference proteome</keyword>
<dbReference type="Gene3D" id="3.90.1170.50">
    <property type="entry name" value="Aldehyde oxidase/xanthine dehydrogenase, a/b hammerhead"/>
    <property type="match status" value="1"/>
</dbReference>
<dbReference type="InterPro" id="IPR012368">
    <property type="entry name" value="OxRdtase_Mopterin-bd_su_IorB"/>
</dbReference>
<dbReference type="PROSITE" id="PS51318">
    <property type="entry name" value="TAT"/>
    <property type="match status" value="1"/>
</dbReference>
<dbReference type="SMART" id="SM01008">
    <property type="entry name" value="Ald_Xan_dh_C"/>
    <property type="match status" value="1"/>
</dbReference>
<accession>A0ABY9TP50</accession>
<dbReference type="RefSeq" id="WP_348389707.1">
    <property type="nucleotide sequence ID" value="NZ_CP134145.1"/>
</dbReference>
<name>A0ABY9TP50_9GAMM</name>
<gene>
    <name evidence="3" type="ORF">RGQ13_10515</name>
</gene>
<dbReference type="InterPro" id="IPR000674">
    <property type="entry name" value="Ald_Oxase/Xan_DH_a/b"/>
</dbReference>